<keyword evidence="2" id="KW-1185">Reference proteome</keyword>
<sequence>MKKLVRERSYNYESLTRHASEHQVPVLRILFGARLKFTLNTPWINALNMHGVIIENAQGFCEIANPIYARILTDYWKPLESDLQASILINSHDLRQHIIGDQLEMDELLSQFRQFVERRGREAFKVTPMPQEATGQYLLMAYLDLLVRQIGGDLFTEIDSGEGRMDLIVVYRGHRYVVETKMWYGQAKFDQGVEQLEGYLETEGASIGYLVVFHARPNVYGKLTWEQLEFVIEREKSNIQVYFVRLGE</sequence>
<evidence type="ECO:0000313" key="2">
    <source>
        <dbReference type="Proteomes" id="UP000030428"/>
    </source>
</evidence>
<name>A0A4E0QK37_9GAMM</name>
<accession>A0A4E0QK37</accession>
<organism evidence="1 2">
    <name type="scientific">Candidatus Thiomargarita nelsonii</name>
    <dbReference type="NCBI Taxonomy" id="1003181"/>
    <lineage>
        <taxon>Bacteria</taxon>
        <taxon>Pseudomonadati</taxon>
        <taxon>Pseudomonadota</taxon>
        <taxon>Gammaproteobacteria</taxon>
        <taxon>Thiotrichales</taxon>
        <taxon>Thiotrichaceae</taxon>
        <taxon>Thiomargarita</taxon>
    </lineage>
</organism>
<protein>
    <submittedName>
        <fullName evidence="1">Uncharacterized protein</fullName>
    </submittedName>
</protein>
<dbReference type="Proteomes" id="UP000030428">
    <property type="component" value="Unassembled WGS sequence"/>
</dbReference>
<dbReference type="EMBL" id="JSZA02000260">
    <property type="protein sequence ID" value="TGN99917.1"/>
    <property type="molecule type" value="Genomic_DNA"/>
</dbReference>
<gene>
    <name evidence="1" type="ORF">PN36_31760</name>
</gene>
<dbReference type="AlphaFoldDB" id="A0A4E0QK37"/>
<proteinExistence type="predicted"/>
<evidence type="ECO:0000313" key="1">
    <source>
        <dbReference type="EMBL" id="TGN99917.1"/>
    </source>
</evidence>
<reference evidence="1 2" key="1">
    <citation type="journal article" date="2016" name="Front. Microbiol.">
        <title>Single-Cell (Meta-)Genomics of a Dimorphic Candidatus Thiomargarita nelsonii Reveals Genomic Plasticity.</title>
        <authorList>
            <person name="Flood B.E."/>
            <person name="Fliss P."/>
            <person name="Jones D.S."/>
            <person name="Dick G.J."/>
            <person name="Jain S."/>
            <person name="Kaster A.K."/>
            <person name="Winkel M."/>
            <person name="Mussmann M."/>
            <person name="Bailey J."/>
        </authorList>
    </citation>
    <scope>NUCLEOTIDE SEQUENCE [LARGE SCALE GENOMIC DNA]</scope>
    <source>
        <strain evidence="1">Hydrate Ridge</strain>
    </source>
</reference>
<comment type="caution">
    <text evidence="1">The sequence shown here is derived from an EMBL/GenBank/DDBJ whole genome shotgun (WGS) entry which is preliminary data.</text>
</comment>